<gene>
    <name evidence="2" type="ORF">J4215_04870</name>
</gene>
<comment type="caution">
    <text evidence="2">The sequence shown here is derived from an EMBL/GenBank/DDBJ whole genome shotgun (WGS) entry which is preliminary data.</text>
</comment>
<dbReference type="GO" id="GO:0016226">
    <property type="term" value="P:iron-sulfur cluster assembly"/>
    <property type="evidence" value="ECO:0007669"/>
    <property type="project" value="InterPro"/>
</dbReference>
<sequence>MVNNSVYLMHSSTPQNIGTLKEPTNIAEIKFEENGKDANISVFVLNDGGKIKEIKYLAKASIPVVASLSYLSVILKGKKVGDALALQTDEIVSALSLPEHYQYCAKRALEAIQKAFHESEDPFDRAFKSISEYNGPYEGNQPYGFED</sequence>
<feature type="domain" description="NIF system FeS cluster assembly NifU N-terminal" evidence="1">
    <location>
        <begin position="8"/>
        <end position="117"/>
    </location>
</feature>
<dbReference type="GO" id="GO:0051536">
    <property type="term" value="F:iron-sulfur cluster binding"/>
    <property type="evidence" value="ECO:0007669"/>
    <property type="project" value="InterPro"/>
</dbReference>
<dbReference type="Gene3D" id="3.90.1010.10">
    <property type="match status" value="1"/>
</dbReference>
<dbReference type="Pfam" id="PF01592">
    <property type="entry name" value="NifU_N"/>
    <property type="match status" value="1"/>
</dbReference>
<evidence type="ECO:0000259" key="1">
    <source>
        <dbReference type="Pfam" id="PF01592"/>
    </source>
</evidence>
<dbReference type="AlphaFoldDB" id="A0A8T4LF16"/>
<dbReference type="EMBL" id="JAGVWC010000011">
    <property type="protein sequence ID" value="MBS3061885.1"/>
    <property type="molecule type" value="Genomic_DNA"/>
</dbReference>
<dbReference type="InterPro" id="IPR002871">
    <property type="entry name" value="NIF_FeS_clus_asmbl_NifU_N"/>
</dbReference>
<protein>
    <submittedName>
        <fullName evidence="2">Iron-sulfur cluster assembly scaffold protein</fullName>
    </submittedName>
</protein>
<dbReference type="GO" id="GO:0005506">
    <property type="term" value="F:iron ion binding"/>
    <property type="evidence" value="ECO:0007669"/>
    <property type="project" value="InterPro"/>
</dbReference>
<name>A0A8T4LF16_9ARCH</name>
<proteinExistence type="predicted"/>
<evidence type="ECO:0000313" key="2">
    <source>
        <dbReference type="EMBL" id="MBS3061885.1"/>
    </source>
</evidence>
<dbReference type="SUPFAM" id="SSF82649">
    <property type="entry name" value="SufE/NifU"/>
    <property type="match status" value="1"/>
</dbReference>
<accession>A0A8T4LF16</accession>
<evidence type="ECO:0000313" key="3">
    <source>
        <dbReference type="Proteomes" id="UP000675968"/>
    </source>
</evidence>
<reference evidence="2" key="2">
    <citation type="submission" date="2021-05" db="EMBL/GenBank/DDBJ databases">
        <title>Protein family content uncovers lineage relationships and bacterial pathway maintenance mechanisms in DPANN archaea.</title>
        <authorList>
            <person name="Castelle C.J."/>
            <person name="Meheust R."/>
            <person name="Jaffe A.L."/>
            <person name="Seitz K."/>
            <person name="Gong X."/>
            <person name="Baker B.J."/>
            <person name="Banfield J.F."/>
        </authorList>
    </citation>
    <scope>NUCLEOTIDE SEQUENCE</scope>
    <source>
        <strain evidence="2">RIFCSPLOWO2_01_FULL_AR10_48_17</strain>
    </source>
</reference>
<dbReference type="Proteomes" id="UP000675968">
    <property type="component" value="Unassembled WGS sequence"/>
</dbReference>
<reference evidence="2" key="1">
    <citation type="submission" date="2021-03" db="EMBL/GenBank/DDBJ databases">
        <authorList>
            <person name="Jaffe A."/>
        </authorList>
    </citation>
    <scope>NUCLEOTIDE SEQUENCE</scope>
    <source>
        <strain evidence="2">RIFCSPLOWO2_01_FULL_AR10_48_17</strain>
    </source>
</reference>
<organism evidence="2 3">
    <name type="scientific">Candidatus Iainarchaeum sp</name>
    <dbReference type="NCBI Taxonomy" id="3101447"/>
    <lineage>
        <taxon>Archaea</taxon>
        <taxon>Candidatus Iainarchaeota</taxon>
        <taxon>Candidatus Iainarchaeia</taxon>
        <taxon>Candidatus Iainarchaeales</taxon>
        <taxon>Candidatus Iainarchaeaceae</taxon>
        <taxon>Candidatus Iainarchaeum</taxon>
    </lineage>
</organism>